<protein>
    <submittedName>
        <fullName evidence="2">Putative sulfotransferase</fullName>
    </submittedName>
</protein>
<dbReference type="AlphaFoldDB" id="A0A7I9Y8P3"/>
<dbReference type="SUPFAM" id="SSF52540">
    <property type="entry name" value="P-loop containing nucleoside triphosphate hydrolases"/>
    <property type="match status" value="1"/>
</dbReference>
<gene>
    <name evidence="2" type="ORF">MALGJ_17240</name>
</gene>
<dbReference type="InterPro" id="IPR052736">
    <property type="entry name" value="Stf3_sulfotransferase"/>
</dbReference>
<dbReference type="PANTHER" id="PTHR36451">
    <property type="entry name" value="PAPS-DEPENDENT SULFOTRANSFERASE STF3"/>
    <property type="match status" value="1"/>
</dbReference>
<evidence type="ECO:0000313" key="2">
    <source>
        <dbReference type="EMBL" id="GFG85048.1"/>
    </source>
</evidence>
<dbReference type="Gene3D" id="3.40.50.300">
    <property type="entry name" value="P-loop containing nucleotide triphosphate hydrolases"/>
    <property type="match status" value="1"/>
</dbReference>
<proteinExistence type="predicted"/>
<evidence type="ECO:0000313" key="3">
    <source>
        <dbReference type="Proteomes" id="UP000465305"/>
    </source>
</evidence>
<keyword evidence="2" id="KW-0808">Transferase</keyword>
<feature type="region of interest" description="Disordered" evidence="1">
    <location>
        <begin position="415"/>
        <end position="439"/>
    </location>
</feature>
<accession>A0A7I9Y8P3</accession>
<organism evidence="2 3">
    <name type="scientific">Mycolicibacter algericus</name>
    <name type="common">Mycobacterium algericum</name>
    <dbReference type="NCBI Taxonomy" id="1288388"/>
    <lineage>
        <taxon>Bacteria</taxon>
        <taxon>Bacillati</taxon>
        <taxon>Actinomycetota</taxon>
        <taxon>Actinomycetes</taxon>
        <taxon>Mycobacteriales</taxon>
        <taxon>Mycobacteriaceae</taxon>
        <taxon>Mycolicibacter</taxon>
    </lineage>
</organism>
<dbReference type="InterPro" id="IPR027417">
    <property type="entry name" value="P-loop_NTPase"/>
</dbReference>
<dbReference type="EMBL" id="BLKY01000001">
    <property type="protein sequence ID" value="GFG85048.1"/>
    <property type="molecule type" value="Genomic_DNA"/>
</dbReference>
<feature type="compositionally biased region" description="Polar residues" evidence="1">
    <location>
        <begin position="415"/>
        <end position="427"/>
    </location>
</feature>
<dbReference type="PANTHER" id="PTHR36451:SF1">
    <property type="entry name" value="OMEGA-HYDROXY-BETA-DIHYDROMENAQUINONE-9 SULFOTRANSFERASE STF3"/>
    <property type="match status" value="1"/>
</dbReference>
<dbReference type="Proteomes" id="UP000465305">
    <property type="component" value="Unassembled WGS sequence"/>
</dbReference>
<evidence type="ECO:0000256" key="1">
    <source>
        <dbReference type="SAM" id="MobiDB-lite"/>
    </source>
</evidence>
<comment type="caution">
    <text evidence="2">The sequence shown here is derived from an EMBL/GenBank/DDBJ whole genome shotgun (WGS) entry which is preliminary data.</text>
</comment>
<sequence>MTRWHAPQRTAAAQQIYRSAEEDRGVRPERYRLGVDAIDPVIDRASRGRGDAMFGEVADWKPGLEHYLGSAAEDGRLNALGAKNAHSTAVGRLRARAAIDTYLREHPDLEQRPLTAPIIITGGWRTGTTFLFRLLGRDSRLRVPLPAELGAPWLMAGDLKPQQRAERLAAGASGHQMLHILNPTMAAVHDSGPDLAEECVLAMGTTLRNWGFTATTRLDGYARWLAGESFAAEYFQHRRILQILDADDGRRWVLKAPAHTAELEHLIATYPGACVIWLHRDIVETVVSGASLFATYRSTYSDHVDGHDVGRFQTEQTELWLRRAVTARKSSAAQTVKWLDIHYRDLVSDPDATLRRVYAAADLDAGDSTAMIAEHHSAQPRHGKGQHRYVATDFGIAPQALRERMRFYTDTVSLAASPTPQISQQGPSRPRSDGNHYDT</sequence>
<dbReference type="Pfam" id="PF13469">
    <property type="entry name" value="Sulfotransfer_3"/>
    <property type="match status" value="1"/>
</dbReference>
<name>A0A7I9Y8P3_MYCAL</name>
<feature type="compositionally biased region" description="Basic and acidic residues" evidence="1">
    <location>
        <begin position="430"/>
        <end position="439"/>
    </location>
</feature>
<dbReference type="GO" id="GO:0016740">
    <property type="term" value="F:transferase activity"/>
    <property type="evidence" value="ECO:0007669"/>
    <property type="project" value="UniProtKB-KW"/>
</dbReference>
<dbReference type="RefSeq" id="WP_083040250.1">
    <property type="nucleotide sequence ID" value="NZ_BLKY01000001.1"/>
</dbReference>
<reference evidence="2 3" key="1">
    <citation type="journal article" date="2019" name="Emerg. Microbes Infect.">
        <title>Comprehensive subspecies identification of 175 nontuberculous mycobacteria species based on 7547 genomic profiles.</title>
        <authorList>
            <person name="Matsumoto Y."/>
            <person name="Kinjo T."/>
            <person name="Motooka D."/>
            <person name="Nabeya D."/>
            <person name="Jung N."/>
            <person name="Uechi K."/>
            <person name="Horii T."/>
            <person name="Iida T."/>
            <person name="Fujita J."/>
            <person name="Nakamura S."/>
        </authorList>
    </citation>
    <scope>NUCLEOTIDE SEQUENCE [LARGE SCALE GENOMIC DNA]</scope>
    <source>
        <strain evidence="2 3">JCM 30723</strain>
    </source>
</reference>